<keyword evidence="5" id="KW-0963">Cytoplasm</keyword>
<dbReference type="InterPro" id="IPR003329">
    <property type="entry name" value="Cytidylyl_trans"/>
</dbReference>
<dbReference type="InterPro" id="IPR004528">
    <property type="entry name" value="KdsB"/>
</dbReference>
<dbReference type="AlphaFoldDB" id="A0A4R3IAP4"/>
<dbReference type="Proteomes" id="UP000295793">
    <property type="component" value="Unassembled WGS sequence"/>
</dbReference>
<evidence type="ECO:0000256" key="5">
    <source>
        <dbReference type="HAMAP-Rule" id="MF_00057"/>
    </source>
</evidence>
<accession>A0A4R3IAP4</accession>
<dbReference type="UniPathway" id="UPA00358">
    <property type="reaction ID" value="UER00476"/>
</dbReference>
<dbReference type="SUPFAM" id="SSF53448">
    <property type="entry name" value="Nucleotide-diphospho-sugar transferases"/>
    <property type="match status" value="1"/>
</dbReference>
<dbReference type="NCBIfam" id="NF009905">
    <property type="entry name" value="PRK13368.1"/>
    <property type="match status" value="1"/>
</dbReference>
<dbReference type="GO" id="GO:0033468">
    <property type="term" value="P:CMP-keto-3-deoxy-D-manno-octulosonic acid biosynthetic process"/>
    <property type="evidence" value="ECO:0007669"/>
    <property type="project" value="UniProtKB-UniRule"/>
</dbReference>
<gene>
    <name evidence="5" type="primary">kdsB</name>
    <name evidence="6" type="ORF">BCF53_103230</name>
</gene>
<keyword evidence="7" id="KW-1185">Reference proteome</keyword>
<proteinExistence type="inferred from homology"/>
<evidence type="ECO:0000313" key="7">
    <source>
        <dbReference type="Proteomes" id="UP000295793"/>
    </source>
</evidence>
<dbReference type="FunFam" id="3.90.550.10:FF:000011">
    <property type="entry name" value="3-deoxy-manno-octulosonate cytidylyltransferase"/>
    <property type="match status" value="1"/>
</dbReference>
<comment type="catalytic activity">
    <reaction evidence="5">
        <text>3-deoxy-alpha-D-manno-oct-2-ulosonate + CTP = CMP-3-deoxy-beta-D-manno-octulosonate + diphosphate</text>
        <dbReference type="Rhea" id="RHEA:23448"/>
        <dbReference type="ChEBI" id="CHEBI:33019"/>
        <dbReference type="ChEBI" id="CHEBI:37563"/>
        <dbReference type="ChEBI" id="CHEBI:85986"/>
        <dbReference type="ChEBI" id="CHEBI:85987"/>
        <dbReference type="EC" id="2.7.7.38"/>
    </reaction>
</comment>
<dbReference type="PANTHER" id="PTHR42866">
    <property type="entry name" value="3-DEOXY-MANNO-OCTULOSONATE CYTIDYLYLTRANSFERASE"/>
    <property type="match status" value="1"/>
</dbReference>
<evidence type="ECO:0000313" key="6">
    <source>
        <dbReference type="EMBL" id="TCS42569.1"/>
    </source>
</evidence>
<dbReference type="Pfam" id="PF02348">
    <property type="entry name" value="CTP_transf_3"/>
    <property type="match status" value="1"/>
</dbReference>
<protein>
    <recommendedName>
        <fullName evidence="5">3-deoxy-manno-octulosonate cytidylyltransferase</fullName>
        <ecNumber evidence="5">2.7.7.38</ecNumber>
    </recommendedName>
    <alternativeName>
        <fullName evidence="5">CMP-2-keto-3-deoxyoctulosonic acid synthase</fullName>
        <shortName evidence="5">CKS</shortName>
        <shortName evidence="5">CMP-KDO synthase</shortName>
    </alternativeName>
</protein>
<dbReference type="Gene3D" id="3.90.550.10">
    <property type="entry name" value="Spore Coat Polysaccharide Biosynthesis Protein SpsA, Chain A"/>
    <property type="match status" value="1"/>
</dbReference>
<evidence type="ECO:0000256" key="1">
    <source>
        <dbReference type="ARBA" id="ARBA00004370"/>
    </source>
</evidence>
<keyword evidence="4 5" id="KW-0448">Lipopolysaccharide biosynthesis</keyword>
<evidence type="ECO:0000256" key="2">
    <source>
        <dbReference type="ARBA" id="ARBA00022679"/>
    </source>
</evidence>
<keyword evidence="2 5" id="KW-0808">Transferase</keyword>
<evidence type="ECO:0000256" key="3">
    <source>
        <dbReference type="ARBA" id="ARBA00022695"/>
    </source>
</evidence>
<dbReference type="EMBL" id="SLZR01000003">
    <property type="protein sequence ID" value="TCS42569.1"/>
    <property type="molecule type" value="Genomic_DNA"/>
</dbReference>
<comment type="subcellular location">
    <subcellularLocation>
        <location evidence="5">Cytoplasm</location>
    </subcellularLocation>
    <subcellularLocation>
        <location evidence="1">Membrane</location>
    </subcellularLocation>
</comment>
<dbReference type="NCBIfam" id="NF003950">
    <property type="entry name" value="PRK05450.1-3"/>
    <property type="match status" value="1"/>
</dbReference>
<comment type="function">
    <text evidence="5">Activates KDO (a required 8-carbon sugar) for incorporation into bacterial lipopolysaccharide in Gram-negative bacteria.</text>
</comment>
<sequence length="247" mass="27108">MKKVVIIPARYSSSRLPGKPLQDIAGKPMIIRVCEAVDASLFSDVVVATDDKRIEDCVKRAGYEVVMTKEDHVSGTDRLQEAASKLGLAAEDIIINLQGDEPLMPVDNLSQVARLLENSAGASVATLYETVAVKEAGNPNIVKLVEGKNHRVLYFSRAGIPFDRDNVRTGADVLKRHVGVYAYRKSALDEFVTYPEGELESLEKLEQLRFMENGHSIVAEKSVLPIPVGVDTAEDLEAVRKLFEESA</sequence>
<dbReference type="InterPro" id="IPR029044">
    <property type="entry name" value="Nucleotide-diphossugar_trans"/>
</dbReference>
<evidence type="ECO:0000256" key="4">
    <source>
        <dbReference type="ARBA" id="ARBA00022985"/>
    </source>
</evidence>
<dbReference type="PANTHER" id="PTHR42866:SF2">
    <property type="entry name" value="3-DEOXY-MANNO-OCTULOSONATE CYTIDYLYLTRANSFERASE, MITOCHONDRIAL"/>
    <property type="match status" value="1"/>
</dbReference>
<dbReference type="NCBIfam" id="NF003952">
    <property type="entry name" value="PRK05450.1-5"/>
    <property type="match status" value="1"/>
</dbReference>
<dbReference type="GO" id="GO:0008690">
    <property type="term" value="F:3-deoxy-manno-octulosonate cytidylyltransferase activity"/>
    <property type="evidence" value="ECO:0007669"/>
    <property type="project" value="UniProtKB-UniRule"/>
</dbReference>
<keyword evidence="3 5" id="KW-0548">Nucleotidyltransferase</keyword>
<dbReference type="OrthoDB" id="9815559at2"/>
<dbReference type="HAMAP" id="MF_00057">
    <property type="entry name" value="KdsB"/>
    <property type="match status" value="1"/>
</dbReference>
<organism evidence="6 7">
    <name type="scientific">Reinekea marinisedimentorum</name>
    <dbReference type="NCBI Taxonomy" id="230495"/>
    <lineage>
        <taxon>Bacteria</taxon>
        <taxon>Pseudomonadati</taxon>
        <taxon>Pseudomonadota</taxon>
        <taxon>Gammaproteobacteria</taxon>
        <taxon>Oceanospirillales</taxon>
        <taxon>Saccharospirillaceae</taxon>
        <taxon>Reinekea</taxon>
    </lineage>
</organism>
<comment type="pathway">
    <text evidence="5">Nucleotide-sugar biosynthesis; CMP-3-deoxy-D-manno-octulosonate biosynthesis; CMP-3-deoxy-D-manno-octulosonate from 3-deoxy-D-manno-octulosonate and CTP: step 1/1.</text>
</comment>
<dbReference type="NCBIfam" id="TIGR00466">
    <property type="entry name" value="kdsB"/>
    <property type="match status" value="1"/>
</dbReference>
<dbReference type="RefSeq" id="WP_132700482.1">
    <property type="nucleotide sequence ID" value="NZ_SLZR01000003.1"/>
</dbReference>
<name>A0A4R3IAP4_9GAMM</name>
<dbReference type="GO" id="GO:0005829">
    <property type="term" value="C:cytosol"/>
    <property type="evidence" value="ECO:0007669"/>
    <property type="project" value="TreeGrafter"/>
</dbReference>
<comment type="caution">
    <text evidence="6">The sequence shown here is derived from an EMBL/GenBank/DDBJ whole genome shotgun (WGS) entry which is preliminary data.</text>
</comment>
<dbReference type="EC" id="2.7.7.38" evidence="5"/>
<dbReference type="GO" id="GO:0009103">
    <property type="term" value="P:lipopolysaccharide biosynthetic process"/>
    <property type="evidence" value="ECO:0007669"/>
    <property type="project" value="UniProtKB-UniRule"/>
</dbReference>
<comment type="similarity">
    <text evidence="5">Belongs to the KdsB family.</text>
</comment>
<dbReference type="CDD" id="cd02517">
    <property type="entry name" value="CMP-KDO-Synthetase"/>
    <property type="match status" value="1"/>
</dbReference>
<dbReference type="GO" id="GO:0016020">
    <property type="term" value="C:membrane"/>
    <property type="evidence" value="ECO:0007669"/>
    <property type="project" value="UniProtKB-SubCell"/>
</dbReference>
<reference evidence="6 7" key="1">
    <citation type="submission" date="2019-03" db="EMBL/GenBank/DDBJ databases">
        <title>Genomic Encyclopedia of Archaeal and Bacterial Type Strains, Phase II (KMG-II): from individual species to whole genera.</title>
        <authorList>
            <person name="Goeker M."/>
        </authorList>
    </citation>
    <scope>NUCLEOTIDE SEQUENCE [LARGE SCALE GENOMIC DNA]</scope>
    <source>
        <strain evidence="6 7">DSM 15388</strain>
    </source>
</reference>